<dbReference type="STRING" id="1328759.A0A5C2SXF4"/>
<feature type="compositionally biased region" description="Basic residues" evidence="1">
    <location>
        <begin position="256"/>
        <end position="265"/>
    </location>
</feature>
<proteinExistence type="predicted"/>
<feature type="compositionally biased region" description="Acidic residues" evidence="1">
    <location>
        <begin position="224"/>
        <end position="247"/>
    </location>
</feature>
<gene>
    <name evidence="2" type="ORF">L227DRAFT_605839</name>
</gene>
<reference evidence="2" key="1">
    <citation type="journal article" date="2018" name="Genome Biol. Evol.">
        <title>Genomics and development of Lentinus tigrinus, a white-rot wood-decaying mushroom with dimorphic fruiting bodies.</title>
        <authorList>
            <person name="Wu B."/>
            <person name="Xu Z."/>
            <person name="Knudson A."/>
            <person name="Carlson A."/>
            <person name="Chen N."/>
            <person name="Kovaka S."/>
            <person name="LaButti K."/>
            <person name="Lipzen A."/>
            <person name="Pennachio C."/>
            <person name="Riley R."/>
            <person name="Schakwitz W."/>
            <person name="Umezawa K."/>
            <person name="Ohm R.A."/>
            <person name="Grigoriev I.V."/>
            <person name="Nagy L.G."/>
            <person name="Gibbons J."/>
            <person name="Hibbett D."/>
        </authorList>
    </citation>
    <scope>NUCLEOTIDE SEQUENCE [LARGE SCALE GENOMIC DNA]</scope>
    <source>
        <strain evidence="2">ALCF2SS1-6</strain>
    </source>
</reference>
<feature type="compositionally biased region" description="Basic and acidic residues" evidence="1">
    <location>
        <begin position="316"/>
        <end position="343"/>
    </location>
</feature>
<evidence type="ECO:0000313" key="2">
    <source>
        <dbReference type="EMBL" id="RPD67459.1"/>
    </source>
</evidence>
<dbReference type="Proteomes" id="UP000313359">
    <property type="component" value="Unassembled WGS sequence"/>
</dbReference>
<dbReference type="OrthoDB" id="2565191at2759"/>
<feature type="compositionally biased region" description="Polar residues" evidence="1">
    <location>
        <begin position="131"/>
        <end position="141"/>
    </location>
</feature>
<sequence>MNPRRRSTVHDLAALRLHRDNSRVLNSDTNLSSRRAKYALRDARGNWIAQDAGGLGKVKKRRSASQPDGSEDATEPEVDEEGTEDVRSSPSPSKDKGKGRAQEDGRDEDDVLLNPRAQKRRRFDEDLSYLESRSQSLSVLTPNDEPVPSQVGEDLPEALPTPSSDLLKCLHHFASSYYTAMGQLYDATREARQERKIRRLAKRQEAGTASSSRAASSEATKVDVDEEDSGEESSESSEGDEDVDEAESPTKDGKTSRKKRRRRVERHPMDKDMYKIFDGSALVALGMLLQEHVVHSLDSHVPPGWEKEMALIERNRRREERRTRQAQRMRDMRHPVKAERKEADEPESEDESEDEDVKQEAEGTGEETDEEEY</sequence>
<dbReference type="EMBL" id="ML122250">
    <property type="protein sequence ID" value="RPD67459.1"/>
    <property type="molecule type" value="Genomic_DNA"/>
</dbReference>
<feature type="compositionally biased region" description="Acidic residues" evidence="1">
    <location>
        <begin position="344"/>
        <end position="373"/>
    </location>
</feature>
<organism evidence="2 3">
    <name type="scientific">Lentinus tigrinus ALCF2SS1-6</name>
    <dbReference type="NCBI Taxonomy" id="1328759"/>
    <lineage>
        <taxon>Eukaryota</taxon>
        <taxon>Fungi</taxon>
        <taxon>Dikarya</taxon>
        <taxon>Basidiomycota</taxon>
        <taxon>Agaricomycotina</taxon>
        <taxon>Agaricomycetes</taxon>
        <taxon>Polyporales</taxon>
        <taxon>Polyporaceae</taxon>
        <taxon>Lentinus</taxon>
    </lineage>
</organism>
<feature type="region of interest" description="Disordered" evidence="1">
    <location>
        <begin position="200"/>
        <end position="267"/>
    </location>
</feature>
<feature type="compositionally biased region" description="Basic and acidic residues" evidence="1">
    <location>
        <begin position="93"/>
        <end position="104"/>
    </location>
</feature>
<protein>
    <submittedName>
        <fullName evidence="2">Uncharacterized protein</fullName>
    </submittedName>
</protein>
<feature type="compositionally biased region" description="Acidic residues" evidence="1">
    <location>
        <begin position="69"/>
        <end position="83"/>
    </location>
</feature>
<accession>A0A5C2SXF4</accession>
<name>A0A5C2SXF4_9APHY</name>
<evidence type="ECO:0000313" key="3">
    <source>
        <dbReference type="Proteomes" id="UP000313359"/>
    </source>
</evidence>
<feature type="compositionally biased region" description="Low complexity" evidence="1">
    <location>
        <begin position="206"/>
        <end position="219"/>
    </location>
</feature>
<evidence type="ECO:0000256" key="1">
    <source>
        <dbReference type="SAM" id="MobiDB-lite"/>
    </source>
</evidence>
<feature type="region of interest" description="Disordered" evidence="1">
    <location>
        <begin position="42"/>
        <end position="163"/>
    </location>
</feature>
<keyword evidence="3" id="KW-1185">Reference proteome</keyword>
<feature type="region of interest" description="Disordered" evidence="1">
    <location>
        <begin position="316"/>
        <end position="373"/>
    </location>
</feature>
<dbReference type="AlphaFoldDB" id="A0A5C2SXF4"/>